<keyword evidence="1" id="KW-1133">Transmembrane helix</keyword>
<name>A0A9Q1J4P1_SYNKA</name>
<keyword evidence="3" id="KW-1185">Reference proteome</keyword>
<gene>
    <name evidence="2" type="ORF">SKAU_G00083100</name>
</gene>
<comment type="caution">
    <text evidence="2">The sequence shown here is derived from an EMBL/GenBank/DDBJ whole genome shotgun (WGS) entry which is preliminary data.</text>
</comment>
<evidence type="ECO:0000256" key="1">
    <source>
        <dbReference type="SAM" id="Phobius"/>
    </source>
</evidence>
<feature type="transmembrane region" description="Helical" evidence="1">
    <location>
        <begin position="129"/>
        <end position="151"/>
    </location>
</feature>
<accession>A0A9Q1J4P1</accession>
<evidence type="ECO:0000313" key="3">
    <source>
        <dbReference type="Proteomes" id="UP001152622"/>
    </source>
</evidence>
<keyword evidence="1" id="KW-0812">Transmembrane</keyword>
<dbReference type="Proteomes" id="UP001152622">
    <property type="component" value="Chromosome 3"/>
</dbReference>
<dbReference type="AlphaFoldDB" id="A0A9Q1J4P1"/>
<proteinExistence type="predicted"/>
<keyword evidence="1" id="KW-0472">Membrane</keyword>
<evidence type="ECO:0000313" key="2">
    <source>
        <dbReference type="EMBL" id="KAJ8368282.1"/>
    </source>
</evidence>
<protein>
    <submittedName>
        <fullName evidence="2">Uncharacterized protein</fullName>
    </submittedName>
</protein>
<dbReference type="EMBL" id="JAINUF010000003">
    <property type="protein sequence ID" value="KAJ8368282.1"/>
    <property type="molecule type" value="Genomic_DNA"/>
</dbReference>
<reference evidence="2" key="1">
    <citation type="journal article" date="2023" name="Science">
        <title>Genome structures resolve the early diversification of teleost fishes.</title>
        <authorList>
            <person name="Parey E."/>
            <person name="Louis A."/>
            <person name="Montfort J."/>
            <person name="Bouchez O."/>
            <person name="Roques C."/>
            <person name="Iampietro C."/>
            <person name="Lluch J."/>
            <person name="Castinel A."/>
            <person name="Donnadieu C."/>
            <person name="Desvignes T."/>
            <person name="Floi Bucao C."/>
            <person name="Jouanno E."/>
            <person name="Wen M."/>
            <person name="Mejri S."/>
            <person name="Dirks R."/>
            <person name="Jansen H."/>
            <person name="Henkel C."/>
            <person name="Chen W.J."/>
            <person name="Zahm M."/>
            <person name="Cabau C."/>
            <person name="Klopp C."/>
            <person name="Thompson A.W."/>
            <person name="Robinson-Rechavi M."/>
            <person name="Braasch I."/>
            <person name="Lecointre G."/>
            <person name="Bobe J."/>
            <person name="Postlethwait J.H."/>
            <person name="Berthelot C."/>
            <person name="Roest Crollius H."/>
            <person name="Guiguen Y."/>
        </authorList>
    </citation>
    <scope>NUCLEOTIDE SEQUENCE</scope>
    <source>
        <strain evidence="2">WJC10195</strain>
    </source>
</reference>
<sequence>MHTAIKTVLTQSPLCQCHLWPEGLHDRLRATALHGAISVVSFGMDPSAAVPTKRPSSSLYKLCGIWYGAMLEIHRHLKPVKIPVSWSQESNGHHLTNNINGRIPFRLTTYTWTFPENLRNQASFKMGFLLNYSIASHASCFGYGLIMSILLPLSYRQQHHQGAVQENPELYKVHSSGLILLMENGSGLLESLIGY</sequence>
<organism evidence="2 3">
    <name type="scientific">Synaphobranchus kaupii</name>
    <name type="common">Kaup's arrowtooth eel</name>
    <dbReference type="NCBI Taxonomy" id="118154"/>
    <lineage>
        <taxon>Eukaryota</taxon>
        <taxon>Metazoa</taxon>
        <taxon>Chordata</taxon>
        <taxon>Craniata</taxon>
        <taxon>Vertebrata</taxon>
        <taxon>Euteleostomi</taxon>
        <taxon>Actinopterygii</taxon>
        <taxon>Neopterygii</taxon>
        <taxon>Teleostei</taxon>
        <taxon>Anguilliformes</taxon>
        <taxon>Synaphobranchidae</taxon>
        <taxon>Synaphobranchus</taxon>
    </lineage>
</organism>